<dbReference type="Gene3D" id="3.40.50.720">
    <property type="entry name" value="NAD(P)-binding Rossmann-like Domain"/>
    <property type="match status" value="1"/>
</dbReference>
<evidence type="ECO:0000256" key="1">
    <source>
        <dbReference type="ARBA" id="ARBA00006484"/>
    </source>
</evidence>
<reference evidence="4" key="1">
    <citation type="submission" date="2015-01" db="EMBL/GenBank/DDBJ databases">
        <authorList>
            <person name="Durling Mikael"/>
        </authorList>
    </citation>
    <scope>NUCLEOTIDE SEQUENCE</scope>
</reference>
<proteinExistence type="inferred from homology"/>
<dbReference type="GO" id="GO:0016491">
    <property type="term" value="F:oxidoreductase activity"/>
    <property type="evidence" value="ECO:0007669"/>
    <property type="project" value="UniProtKB-KW"/>
</dbReference>
<keyword evidence="2" id="KW-0521">NADP</keyword>
<dbReference type="EMBL" id="CDPU01000004">
    <property type="protein sequence ID" value="CEO46417.1"/>
    <property type="molecule type" value="Genomic_DNA"/>
</dbReference>
<evidence type="ECO:0000256" key="2">
    <source>
        <dbReference type="ARBA" id="ARBA00022857"/>
    </source>
</evidence>
<dbReference type="PRINTS" id="PR00080">
    <property type="entry name" value="SDRFAMILY"/>
</dbReference>
<dbReference type="InterPro" id="IPR036291">
    <property type="entry name" value="NAD(P)-bd_dom_sf"/>
</dbReference>
<gene>
    <name evidence="4" type="ORF">BN869_000002472_1</name>
</gene>
<dbReference type="PRINTS" id="PR00081">
    <property type="entry name" value="GDHRDH"/>
</dbReference>
<dbReference type="FunFam" id="3.40.50.720:FF:000084">
    <property type="entry name" value="Short-chain dehydrogenase reductase"/>
    <property type="match status" value="1"/>
</dbReference>
<name>A0A0B7JT14_BIOOC</name>
<dbReference type="CDD" id="cd05233">
    <property type="entry name" value="SDR_c"/>
    <property type="match status" value="1"/>
</dbReference>
<comment type="similarity">
    <text evidence="1">Belongs to the short-chain dehydrogenases/reductases (SDR) family.</text>
</comment>
<accession>A0A0B7JT14</accession>
<organism evidence="4">
    <name type="scientific">Bionectria ochroleuca</name>
    <name type="common">Gliocladium roseum</name>
    <dbReference type="NCBI Taxonomy" id="29856"/>
    <lineage>
        <taxon>Eukaryota</taxon>
        <taxon>Fungi</taxon>
        <taxon>Dikarya</taxon>
        <taxon>Ascomycota</taxon>
        <taxon>Pezizomycotina</taxon>
        <taxon>Sordariomycetes</taxon>
        <taxon>Hypocreomycetidae</taxon>
        <taxon>Hypocreales</taxon>
        <taxon>Bionectriaceae</taxon>
        <taxon>Clonostachys</taxon>
    </lineage>
</organism>
<dbReference type="PROSITE" id="PS00061">
    <property type="entry name" value="ADH_SHORT"/>
    <property type="match status" value="1"/>
</dbReference>
<dbReference type="AlphaFoldDB" id="A0A0B7JT14"/>
<dbReference type="InterPro" id="IPR020904">
    <property type="entry name" value="Sc_DH/Rdtase_CS"/>
</dbReference>
<dbReference type="SUPFAM" id="SSF51735">
    <property type="entry name" value="NAD(P)-binding Rossmann-fold domains"/>
    <property type="match status" value="1"/>
</dbReference>
<dbReference type="PANTHER" id="PTHR24321:SF8">
    <property type="entry name" value="ESTRADIOL 17-BETA-DEHYDROGENASE 8-RELATED"/>
    <property type="match status" value="1"/>
</dbReference>
<dbReference type="InterPro" id="IPR002347">
    <property type="entry name" value="SDR_fam"/>
</dbReference>
<keyword evidence="3" id="KW-0560">Oxidoreductase</keyword>
<sequence>MFPDVPVVEIFPVLKDNVALITGGAQGMGKVTAEAFLKAGAKVVICDIQDAKGNEVARELSPLVSALVQFVVDKFGHLDCAINNAGLTPDNGTLIDFDEKYWDKLISTTVTGTALCVKYQMRQFITQGGVGSIVNIASINAFKPQPNMPAYTSAKHALVGLTKHASMEGGPHNIRINAVAPGAIITAMAEEALKIMKTTHDEFAPKVSYLNRFGLPLEVAQASLWLSSPSASYITGVVLPVDGGFLAK</sequence>
<dbReference type="PANTHER" id="PTHR24321">
    <property type="entry name" value="DEHYDROGENASES, SHORT CHAIN"/>
    <property type="match status" value="1"/>
</dbReference>
<evidence type="ECO:0000256" key="3">
    <source>
        <dbReference type="ARBA" id="ARBA00023002"/>
    </source>
</evidence>
<evidence type="ECO:0000313" key="4">
    <source>
        <dbReference type="EMBL" id="CEO46417.1"/>
    </source>
</evidence>
<dbReference type="Pfam" id="PF13561">
    <property type="entry name" value="adh_short_C2"/>
    <property type="match status" value="1"/>
</dbReference>
<protein>
    <submittedName>
        <fullName evidence="4">Uncharacterized protein</fullName>
    </submittedName>
</protein>